<dbReference type="SUPFAM" id="SSF53901">
    <property type="entry name" value="Thiolase-like"/>
    <property type="match status" value="1"/>
</dbReference>
<keyword evidence="5" id="KW-1185">Reference proteome</keyword>
<name>A0A9X2AVN1_9VIBR</name>
<evidence type="ECO:0000256" key="1">
    <source>
        <dbReference type="ARBA" id="ARBA00022679"/>
    </source>
</evidence>
<dbReference type="PANTHER" id="PTHR34069">
    <property type="entry name" value="3-OXOACYL-[ACYL-CARRIER-PROTEIN] SYNTHASE 3"/>
    <property type="match status" value="1"/>
</dbReference>
<proteinExistence type="predicted"/>
<dbReference type="Gene3D" id="3.40.47.10">
    <property type="match status" value="2"/>
</dbReference>
<dbReference type="GO" id="GO:0044550">
    <property type="term" value="P:secondary metabolite biosynthetic process"/>
    <property type="evidence" value="ECO:0007669"/>
    <property type="project" value="TreeGrafter"/>
</dbReference>
<sequence>MNASILDTKLSLISAANCYPDQHLDNDSLFTALSLFSGPKYARKAKFIARSLGVHSRFFSRSITCNATTPIVTNAELCAAVIEELLRTSDLSIEQLDYLIAHTTTPDTLLPPGIAWVAERLNYNGPFIELRQACTGFANALQFALPRISMTNKPLVILGSETGSLHFNFDDIKRDNSQLVNYMQMGDGAAGVLLAPWNGSKRRVISGCYFGQIGTNSQPGLTLPSRELDDSLSPYLFRHDAVSVKQNGAKLIQACVSALNSQGYDIQEFDYIIPHQASGLIDQQVAKLLGVPTSRVINDAKWLGNLGSAAIWSSFSHLINSDKLKQGDTVAILGAEATKYMYGGFVYTH</sequence>
<keyword evidence="1" id="KW-0808">Transferase</keyword>
<accession>A0A9X2AVN1</accession>
<dbReference type="EMBL" id="JAJNNZ010000004">
    <property type="protein sequence ID" value="MCJ2376510.1"/>
    <property type="molecule type" value="Genomic_DNA"/>
</dbReference>
<dbReference type="InterPro" id="IPR013747">
    <property type="entry name" value="ACP_syn_III_C"/>
</dbReference>
<feature type="domain" description="Beta-ketoacyl-[acyl-carrier-protein] synthase III C-terminal" evidence="3">
    <location>
        <begin position="259"/>
        <end position="335"/>
    </location>
</feature>
<dbReference type="RefSeq" id="WP_244356103.1">
    <property type="nucleotide sequence ID" value="NZ_JAJNNZ010000004.1"/>
</dbReference>
<gene>
    <name evidence="4" type="ORF">LNL84_06640</name>
</gene>
<protein>
    <recommendedName>
        <fullName evidence="3">Beta-ketoacyl-[acyl-carrier-protein] synthase III C-terminal domain-containing protein</fullName>
    </recommendedName>
</protein>
<comment type="caution">
    <text evidence="4">The sequence shown here is derived from an EMBL/GenBank/DDBJ whole genome shotgun (WGS) entry which is preliminary data.</text>
</comment>
<evidence type="ECO:0000256" key="2">
    <source>
        <dbReference type="ARBA" id="ARBA00023315"/>
    </source>
</evidence>
<dbReference type="PANTHER" id="PTHR34069:SF2">
    <property type="entry name" value="BETA-KETOACYL-[ACYL-CARRIER-PROTEIN] SYNTHASE III"/>
    <property type="match status" value="1"/>
</dbReference>
<evidence type="ECO:0000313" key="4">
    <source>
        <dbReference type="EMBL" id="MCJ2376510.1"/>
    </source>
</evidence>
<dbReference type="Proteomes" id="UP001139488">
    <property type="component" value="Unassembled WGS sequence"/>
</dbReference>
<dbReference type="InterPro" id="IPR016039">
    <property type="entry name" value="Thiolase-like"/>
</dbReference>
<reference evidence="4" key="1">
    <citation type="submission" date="2021-11" db="EMBL/GenBank/DDBJ databases">
        <title>Vibrio ZSDE26 sp. nov. and Vibrio ZSDZ34 sp. nov., isolated from coastal seawater in Qingdao.</title>
        <authorList>
            <person name="Zhang P."/>
        </authorList>
    </citation>
    <scope>NUCLEOTIDE SEQUENCE</scope>
    <source>
        <strain evidence="4">ZSDZ34</strain>
    </source>
</reference>
<evidence type="ECO:0000313" key="5">
    <source>
        <dbReference type="Proteomes" id="UP001139488"/>
    </source>
</evidence>
<evidence type="ECO:0000259" key="3">
    <source>
        <dbReference type="Pfam" id="PF08541"/>
    </source>
</evidence>
<dbReference type="Pfam" id="PF08541">
    <property type="entry name" value="ACP_syn_III_C"/>
    <property type="match status" value="1"/>
</dbReference>
<organism evidence="4 5">
    <name type="scientific">Vibrio gelatinilyticus</name>
    <dbReference type="NCBI Taxonomy" id="2893468"/>
    <lineage>
        <taxon>Bacteria</taxon>
        <taxon>Pseudomonadati</taxon>
        <taxon>Pseudomonadota</taxon>
        <taxon>Gammaproteobacteria</taxon>
        <taxon>Vibrionales</taxon>
        <taxon>Vibrionaceae</taxon>
        <taxon>Vibrio</taxon>
    </lineage>
</organism>
<dbReference type="AlphaFoldDB" id="A0A9X2AVN1"/>
<keyword evidence="2" id="KW-0012">Acyltransferase</keyword>
<dbReference type="GO" id="GO:0016746">
    <property type="term" value="F:acyltransferase activity"/>
    <property type="evidence" value="ECO:0007669"/>
    <property type="project" value="UniProtKB-KW"/>
</dbReference>